<feature type="compositionally biased region" description="Polar residues" evidence="2">
    <location>
        <begin position="563"/>
        <end position="574"/>
    </location>
</feature>
<evidence type="ECO:0000256" key="1">
    <source>
        <dbReference type="PROSITE-ProRule" id="PRU00206"/>
    </source>
</evidence>
<protein>
    <recommendedName>
        <fullName evidence="3">TNFR-Cys domain-containing protein</fullName>
    </recommendedName>
</protein>
<dbReference type="EMBL" id="QMKO01001799">
    <property type="protein sequence ID" value="RTG86480.1"/>
    <property type="molecule type" value="Genomic_DNA"/>
</dbReference>
<feature type="disulfide bond" evidence="1">
    <location>
        <begin position="954"/>
        <end position="972"/>
    </location>
</feature>
<dbReference type="AlphaFoldDB" id="A0A430QFI7"/>
<dbReference type="InterPro" id="IPR001368">
    <property type="entry name" value="TNFR/NGFR_Cys_rich_reg"/>
</dbReference>
<accession>A0A430QFI7</accession>
<feature type="repeat" description="TNFR-Cys" evidence="1">
    <location>
        <begin position="928"/>
        <end position="972"/>
    </location>
</feature>
<evidence type="ECO:0000313" key="4">
    <source>
        <dbReference type="EMBL" id="RTG86480.1"/>
    </source>
</evidence>
<gene>
    <name evidence="4" type="ORF">DC041_0001788</name>
</gene>
<proteinExistence type="predicted"/>
<feature type="region of interest" description="Disordered" evidence="2">
    <location>
        <begin position="540"/>
        <end position="596"/>
    </location>
</feature>
<sequence length="1044" mass="112138">VYVSPTVAYATVSIGNNPQLNVSALTTILPANYPLPRYVVAAGEMRNTGNNNNNVTSDLDRLPDGTIIGTPILLSANSSNGVIAGLLPDSSSGNINPSVTYVKLAKPFVVSCEQKVALDGLHIKEDHPLVMGSVQNVDTSSTPKTLATSSLRLRTLPSRRHVAKEFLDESVLATMSRSRTPLNNKIGVNQITQVHSEAVMTTAHTLPSGALVSLNPSVLLIRTSQPVKTINEECEGGMNESNQFNVVTTLPELLSGKSVGTMSTGIASAVPLYVSNSMSGASGELMTTSSIGYMPSFSIPSSVIPVSCDSHQILNHYIPGHGSDETSGILSDSEGSTSFTAGAQTNAFFLSHPFYPASGSSDVQVIQPVISSSGIIPKSTSSTFLKSLTSQITNPSVSTILPLTVLTERSNSNGATYMSTDLIAEMASCPQHSYLFRQSTSSAQETAVSFNTVSVGTTLPTCEVTAISIVTTSTTTSRPITSCTTSLAVESSTTSSVQTIVGADELIASSNESSIKSNTGKKSGHVSKDNLEKLCDDGDKRYLSKEHPSTSQKSCPNPPKRSVSLTSKQSQRSANKSDDLPDGTETDEVVDIEPNEYFDSTSVKSIKSNQMDLITDITQTIQELHNETANTHKSYDKVHSATLGRLPSSSSKLELKSLLPGSSVTLPANSSTTSNNPRSALKTIVIASPDGIGSLNDAKSMTETSIVFQSNDQPVKMVRYNVIKANIYRSTANTASTSTGSSSMVLESSNKESKTQLKNSPLKTNENNLESTSTSQFVHVTIWLPKKMIPTGESNQDESSNWNKNNKQPNLTPQTIQLWLNQSSGTEVRIAEPIKRSSIHIYDVVDTRHILGTRVCRQRYACEHSCDPGAGHACICQRGYRLAGPKDRARLASIGDQCARLGGVCTNRPGDYACLCPSGQPCIACDTNCPKGYWMSGICGRNQSVECKPCRPLCISEEFELSPCKGSSNRICKRKDLIPELVVPYKKNVWFENRKKVQEATVTLHPDDVGRLPLNKSIIIDRGSGYQVLCIQRGHYFLLPYIIA</sequence>
<dbReference type="PROSITE" id="PS50050">
    <property type="entry name" value="TNFR_NGFR_2"/>
    <property type="match status" value="1"/>
</dbReference>
<keyword evidence="1" id="KW-1015">Disulfide bond</keyword>
<reference evidence="4 5" key="1">
    <citation type="journal article" date="2019" name="PLoS Pathog.">
        <title>Genome sequence of the bovine parasite Schistosoma bovis Tanzania.</title>
        <authorList>
            <person name="Oey H."/>
            <person name="Zakrzewski M."/>
            <person name="Gobert G."/>
            <person name="Gravermann K."/>
            <person name="Stoye J."/>
            <person name="Jones M."/>
            <person name="Mcmanus D."/>
            <person name="Krause L."/>
        </authorList>
    </citation>
    <scope>NUCLEOTIDE SEQUENCE [LARGE SCALE GENOMIC DNA]</scope>
    <source>
        <strain evidence="4 5">TAN1997</strain>
    </source>
</reference>
<feature type="compositionally biased region" description="Acidic residues" evidence="2">
    <location>
        <begin position="580"/>
        <end position="596"/>
    </location>
</feature>
<name>A0A430QFI7_SCHBO</name>
<feature type="compositionally biased region" description="Polar residues" evidence="2">
    <location>
        <begin position="756"/>
        <end position="771"/>
    </location>
</feature>
<feature type="domain" description="TNFR-Cys" evidence="3">
    <location>
        <begin position="928"/>
        <end position="972"/>
    </location>
</feature>
<keyword evidence="5" id="KW-1185">Reference proteome</keyword>
<feature type="non-terminal residue" evidence="4">
    <location>
        <position position="1"/>
    </location>
</feature>
<organism evidence="4 5">
    <name type="scientific">Schistosoma bovis</name>
    <name type="common">Blood fluke</name>
    <dbReference type="NCBI Taxonomy" id="6184"/>
    <lineage>
        <taxon>Eukaryota</taxon>
        <taxon>Metazoa</taxon>
        <taxon>Spiralia</taxon>
        <taxon>Lophotrochozoa</taxon>
        <taxon>Platyhelminthes</taxon>
        <taxon>Trematoda</taxon>
        <taxon>Digenea</taxon>
        <taxon>Strigeidida</taxon>
        <taxon>Schistosomatoidea</taxon>
        <taxon>Schistosomatidae</taxon>
        <taxon>Schistosoma</taxon>
    </lineage>
</organism>
<evidence type="ECO:0000256" key="2">
    <source>
        <dbReference type="SAM" id="MobiDB-lite"/>
    </source>
</evidence>
<feature type="compositionally biased region" description="Low complexity" evidence="2">
    <location>
        <begin position="733"/>
        <end position="748"/>
    </location>
</feature>
<feature type="region of interest" description="Disordered" evidence="2">
    <location>
        <begin position="733"/>
        <end position="771"/>
    </location>
</feature>
<evidence type="ECO:0000259" key="3">
    <source>
        <dbReference type="PROSITE" id="PS50050"/>
    </source>
</evidence>
<evidence type="ECO:0000313" key="5">
    <source>
        <dbReference type="Proteomes" id="UP000290809"/>
    </source>
</evidence>
<comment type="caution">
    <text evidence="1">Lacks conserved residue(s) required for the propagation of feature annotation.</text>
</comment>
<dbReference type="Proteomes" id="UP000290809">
    <property type="component" value="Unassembled WGS sequence"/>
</dbReference>
<comment type="caution">
    <text evidence="4">The sequence shown here is derived from an EMBL/GenBank/DDBJ whole genome shotgun (WGS) entry which is preliminary data.</text>
</comment>
<dbReference type="STRING" id="6184.A0A430QFI7"/>